<protein>
    <submittedName>
        <fullName evidence="6">MBL fold metallo-hydrolase</fullName>
    </submittedName>
</protein>
<dbReference type="EMBL" id="NMVO01000008">
    <property type="protein sequence ID" value="OYO15890.1"/>
    <property type="molecule type" value="Genomic_DNA"/>
</dbReference>
<evidence type="ECO:0000256" key="1">
    <source>
        <dbReference type="ARBA" id="ARBA00001947"/>
    </source>
</evidence>
<comment type="caution">
    <text evidence="6">The sequence shown here is derived from an EMBL/GenBank/DDBJ whole genome shotgun (WGS) entry which is preliminary data.</text>
</comment>
<evidence type="ECO:0000256" key="3">
    <source>
        <dbReference type="ARBA" id="ARBA00022801"/>
    </source>
</evidence>
<evidence type="ECO:0000313" key="7">
    <source>
        <dbReference type="Proteomes" id="UP000215896"/>
    </source>
</evidence>
<keyword evidence="2" id="KW-0479">Metal-binding</keyword>
<feature type="domain" description="Metallo-beta-lactamase" evidence="5">
    <location>
        <begin position="12"/>
        <end position="209"/>
    </location>
</feature>
<comment type="cofactor">
    <cofactor evidence="1">
        <name>Zn(2+)</name>
        <dbReference type="ChEBI" id="CHEBI:29105"/>
    </cofactor>
</comment>
<proteinExistence type="predicted"/>
<name>A0A255GJ61_9ACTN</name>
<sequence length="241" mass="25196">MLIASFPAGPFQTNCYVVAAEEGGECIVIDPGMGAAERALEVVAAQRLSPVAVIATHGHIDHVASVAELCAAWDVPAYIHPADRDMLAQRFDRIGIPGAAEMLRQLMGTDALTAPQRVHDLVDGTVLELADLPLTLTHAPGHTPGSTLLTTPYAEAGPQVDRIVFSGDVLFAGSIGRTDLPGGSHPTMLDTLRTRVLPLSDTAAVLPGHGAQTTMARERATNPYLQPAMLAADAGTPEETA</sequence>
<keyword evidence="7" id="KW-1185">Reference proteome</keyword>
<evidence type="ECO:0000256" key="4">
    <source>
        <dbReference type="ARBA" id="ARBA00022833"/>
    </source>
</evidence>
<dbReference type="SUPFAM" id="SSF56281">
    <property type="entry name" value="Metallo-hydrolase/oxidoreductase"/>
    <property type="match status" value="1"/>
</dbReference>
<dbReference type="InterPro" id="IPR001279">
    <property type="entry name" value="Metallo-B-lactamas"/>
</dbReference>
<dbReference type="PANTHER" id="PTHR46233:SF3">
    <property type="entry name" value="HYDROXYACYLGLUTATHIONE HYDROLASE GLOC"/>
    <property type="match status" value="1"/>
</dbReference>
<keyword evidence="3 6" id="KW-0378">Hydrolase</keyword>
<dbReference type="CDD" id="cd06262">
    <property type="entry name" value="metallo-hydrolase-like_MBL-fold"/>
    <property type="match status" value="1"/>
</dbReference>
<dbReference type="InterPro" id="IPR051453">
    <property type="entry name" value="MBL_Glyoxalase_II"/>
</dbReference>
<accession>A0A255GJ61</accession>
<dbReference type="RefSeq" id="WP_094405108.1">
    <property type="nucleotide sequence ID" value="NZ_NMVO01000008.1"/>
</dbReference>
<dbReference type="SMART" id="SM00849">
    <property type="entry name" value="Lactamase_B"/>
    <property type="match status" value="1"/>
</dbReference>
<keyword evidence="4" id="KW-0862">Zinc</keyword>
<organism evidence="6 7">
    <name type="scientific">Enemella evansiae</name>
    <dbReference type="NCBI Taxonomy" id="2016499"/>
    <lineage>
        <taxon>Bacteria</taxon>
        <taxon>Bacillati</taxon>
        <taxon>Actinomycetota</taxon>
        <taxon>Actinomycetes</taxon>
        <taxon>Propionibacteriales</taxon>
        <taxon>Propionibacteriaceae</taxon>
        <taxon>Enemella</taxon>
    </lineage>
</organism>
<dbReference type="GO" id="GO:0046872">
    <property type="term" value="F:metal ion binding"/>
    <property type="evidence" value="ECO:0007669"/>
    <property type="project" value="UniProtKB-KW"/>
</dbReference>
<dbReference type="OrthoDB" id="9802991at2"/>
<evidence type="ECO:0000259" key="5">
    <source>
        <dbReference type="SMART" id="SM00849"/>
    </source>
</evidence>
<dbReference type="Pfam" id="PF00753">
    <property type="entry name" value="Lactamase_B"/>
    <property type="match status" value="1"/>
</dbReference>
<evidence type="ECO:0000313" key="6">
    <source>
        <dbReference type="EMBL" id="OYO15890.1"/>
    </source>
</evidence>
<dbReference type="PANTHER" id="PTHR46233">
    <property type="entry name" value="HYDROXYACYLGLUTATHIONE HYDROLASE GLOC"/>
    <property type="match status" value="1"/>
</dbReference>
<dbReference type="InterPro" id="IPR036866">
    <property type="entry name" value="RibonucZ/Hydroxyglut_hydro"/>
</dbReference>
<evidence type="ECO:0000256" key="2">
    <source>
        <dbReference type="ARBA" id="ARBA00022723"/>
    </source>
</evidence>
<gene>
    <name evidence="6" type="ORF">CGZ94_06125</name>
</gene>
<dbReference type="GO" id="GO:0016787">
    <property type="term" value="F:hydrolase activity"/>
    <property type="evidence" value="ECO:0007669"/>
    <property type="project" value="UniProtKB-KW"/>
</dbReference>
<dbReference type="Gene3D" id="3.60.15.10">
    <property type="entry name" value="Ribonuclease Z/Hydroxyacylglutathione hydrolase-like"/>
    <property type="match status" value="1"/>
</dbReference>
<dbReference type="AlphaFoldDB" id="A0A255GJ61"/>
<dbReference type="Proteomes" id="UP000215896">
    <property type="component" value="Unassembled WGS sequence"/>
</dbReference>
<reference evidence="6 7" key="1">
    <citation type="submission" date="2017-07" db="EMBL/GenBank/DDBJ databases">
        <title>Draft whole genome sequences of clinical Proprionibacteriaceae strains.</title>
        <authorList>
            <person name="Bernier A.-M."/>
            <person name="Bernard K."/>
            <person name="Domingo M.-C."/>
        </authorList>
    </citation>
    <scope>NUCLEOTIDE SEQUENCE [LARGE SCALE GENOMIC DNA]</scope>
    <source>
        <strain evidence="6 7">NML 030167</strain>
    </source>
</reference>